<dbReference type="RefSeq" id="WP_005364908.1">
    <property type="nucleotide sequence ID" value="NZ_JAKJTG010000020.1"/>
</dbReference>
<dbReference type="InterPro" id="IPR010438">
    <property type="entry name" value="Lambda_Bor"/>
</dbReference>
<dbReference type="PROSITE" id="PS51257">
    <property type="entry name" value="PROKAR_LIPOPROTEIN"/>
    <property type="match status" value="1"/>
</dbReference>
<comment type="caution">
    <text evidence="1">The sequence shown here is derived from an EMBL/GenBank/DDBJ whole genome shotgun (WGS) entry which is preliminary data.</text>
</comment>
<name>A0A2T3LUD9_PHOAN</name>
<dbReference type="OrthoDB" id="332829at2"/>
<gene>
    <name evidence="1" type="ORF">BTO08_20180</name>
</gene>
<sequence length="97" mass="10658">MKKITLAVIFAAVMVTGCAKQTFTMGEQPTLNQPTIEKSQPFFVSGIGQKKTIDAAKICGGAENIEKVEVQQTFFNGFLSTITFGIYTPREARVYCK</sequence>
<evidence type="ECO:0000313" key="1">
    <source>
        <dbReference type="EMBL" id="PQJ62548.1"/>
    </source>
</evidence>
<keyword evidence="1" id="KW-0449">Lipoprotein</keyword>
<dbReference type="EMBL" id="MSCJ01000003">
    <property type="protein sequence ID" value="PQJ62548.1"/>
    <property type="molecule type" value="Genomic_DNA"/>
</dbReference>
<dbReference type="Proteomes" id="UP000238730">
    <property type="component" value="Unassembled WGS sequence"/>
</dbReference>
<dbReference type="AlphaFoldDB" id="A0A2T3LUD9"/>
<evidence type="ECO:0000313" key="2">
    <source>
        <dbReference type="Proteomes" id="UP000238730"/>
    </source>
</evidence>
<accession>A0A2T3LUD9</accession>
<proteinExistence type="predicted"/>
<organism evidence="1 2">
    <name type="scientific">Photobacterium angustum</name>
    <dbReference type="NCBI Taxonomy" id="661"/>
    <lineage>
        <taxon>Bacteria</taxon>
        <taxon>Pseudomonadati</taxon>
        <taxon>Pseudomonadota</taxon>
        <taxon>Gammaproteobacteria</taxon>
        <taxon>Vibrionales</taxon>
        <taxon>Vibrionaceae</taxon>
        <taxon>Photobacterium</taxon>
    </lineage>
</organism>
<reference evidence="1 2" key="1">
    <citation type="submission" date="2016-12" db="EMBL/GenBank/DDBJ databases">
        <title>Diversity of luminous bacteria.</title>
        <authorList>
            <person name="Yoshizawa S."/>
            <person name="Kogure K."/>
        </authorList>
    </citation>
    <scope>NUCLEOTIDE SEQUENCE [LARGE SCALE GENOMIC DNA]</scope>
    <source>
        <strain evidence="1 2">LC1-200</strain>
    </source>
</reference>
<protein>
    <submittedName>
        <fullName evidence="1">Lipoprotein bor</fullName>
    </submittedName>
</protein>
<dbReference type="Pfam" id="PF06291">
    <property type="entry name" value="Lambda_Bor"/>
    <property type="match status" value="1"/>
</dbReference>